<evidence type="ECO:0000256" key="1">
    <source>
        <dbReference type="SAM" id="SignalP"/>
    </source>
</evidence>
<sequence>MKKLIITIISGLIFATALSAKETPVFKDGERVLFLGDSITRAGGWHSRIALFYETRYPNRRVNWLNAGISGDTSAGAVKRLQWDVFERKPNSVVIMLGMNDAARGDLPKELGMGEIGSDKRVAEYAKNMRNLVEKLQAAKVGIILCTPSPYDSTVKLKTPGNPAANEALTKMASFCRELAKEFDLPLVDFNGPMNAINTAYQKTKPTFTLIGGDRVHPGALGCTVMAHLFLKAQGASGLISEVMIDAAENKVTKEENAKVADLKVKDGAVSFSLTEKALPMPFEGDSRQALKLSPENELLKAMAKLERPADAHTRMGATLGAAKNGVGLEFDPANSTAWDDIYWRDHLHRQLFSVRGLPEGEYELRIDDKLIGRWFNDDLAMRINLSGLRTTPQYQQVKKVSEFHDKRHKTASYAPRMIAYTRHFALDPFNIDTSNADAVKIYLEKLIADPTAKDRVELGGYTQSMAKQYLKHKPKEEKTVNEIASVDDEIYRLNTPTIHRYELRPVTHPISSEARQKTFDQRRTPEQLAKLAKDFCKLLVLDNAGLLRTNLRRRPGLQKVAKLAKGGKPVEALNSYRDYLFDKLRNAAAYGLPGELLDPYKKLIKLKNKDKVVARAQELLAGRILPDTAPMQPGSVWLPRPKEAGTGASNPWTPKTFQPLAEAYLMTGEARYLQKWIDYLDGWAMFEDTDDHIRGTDISDSDSHSISQVLAIYKILGGIARMQPAAQTEFPADSLARILSKCIRVYLPLSIVYHDSNPQNWTPGNTAYQMKVAALMDEFRAAETIFNRARHRHENYGTIQNLPDGGETEHALWYNAHYFHGAIEPIKLVDSRRHATAINKAFWEAPILSADWKFMQRDKIIQRARYFLQMLSPQSKYPIGNRSDNRTLPDWMSAALVEYALLNGAPDLQVLLNTFRGNTASGLPDFTMSGFPYSGSWIMRKGWGKEDGYAHFFSSPYPVGGHAMRGMKSNNGFWLSEAGQDLLVSGSFGAYSNDRSPLRVDGREQFALAGIGNPGINKNHKGFSVAYIDPQPADWRSHSSVNFDFAEGVYSGPYGDSIDDHHDNKDYRSGFLAERAREVITGVTHQRQVFHVKNPDLWIVVDRLKSQGPHEYTLDWYLPAPLTQKSKNRYKPKTFAASNIFIDDALQTVTTSAADMPNLRIRHFGPKLNLSRNLVNGEAVKNDYTYKYRMYDLWRLSGTWQSSGNDVIISLIEALPKGGTTKIKNAQNTESGFEATLAEGQRLQFNATEANVTLTIDGRMLVLGEESFEAQGKQRTPVYRPIAPVRIDPVRNVIAGATPVTLACPTSGVDIRYTLDGSEPTIHSPLYTAPFTIDNSVTVKARAFRKGLTATPTNLAGTHATGTRVAHYKLVKALDPVAPLNDKRYKTGLKADYYEGDWKDLAFFPERVKPKRTFNARWLFDRCQPSTDKTFGWTYSGYISIPEDGIYTFYAPEEMLTSPQEPGYNLRLFVGQELLWNNRPSGQLNEWYPATTRHAYGTWSIALKKGLHPVKVSYVDYRQDAVERLNHPGLRLNTIWVGSLPKLKVSGPGLELQPIPNNWCFKN</sequence>
<name>A6DPU7_9BACT</name>
<gene>
    <name evidence="3" type="ORF">LNTAR_20012</name>
</gene>
<dbReference type="Proteomes" id="UP000004947">
    <property type="component" value="Unassembled WGS sequence"/>
</dbReference>
<reference evidence="3 4" key="1">
    <citation type="journal article" date="2010" name="J. Bacteriol.">
        <title>Genome sequence of Lentisphaera araneosa HTCC2155T, the type species of the order Lentisphaerales in the phylum Lentisphaerae.</title>
        <authorList>
            <person name="Thrash J.C."/>
            <person name="Cho J.C."/>
            <person name="Vergin K.L."/>
            <person name="Morris R.M."/>
            <person name="Giovannoni S.J."/>
        </authorList>
    </citation>
    <scope>NUCLEOTIDE SEQUENCE [LARGE SCALE GENOMIC DNA]</scope>
    <source>
        <strain evidence="3 4">HTCC2155</strain>
    </source>
</reference>
<dbReference type="SUPFAM" id="SSF56988">
    <property type="entry name" value="Anthrax protective antigen"/>
    <property type="match status" value="1"/>
</dbReference>
<keyword evidence="1" id="KW-0732">Signal</keyword>
<dbReference type="InterPro" id="IPR001087">
    <property type="entry name" value="GDSL"/>
</dbReference>
<dbReference type="InterPro" id="IPR059177">
    <property type="entry name" value="GH29D-like_dom"/>
</dbReference>
<dbReference type="Pfam" id="PF00657">
    <property type="entry name" value="Lipase_GDSL"/>
    <property type="match status" value="1"/>
</dbReference>
<dbReference type="EMBL" id="ABCK01000017">
    <property type="protein sequence ID" value="EDM26392.1"/>
    <property type="molecule type" value="Genomic_DNA"/>
</dbReference>
<accession>A6DPU7</accession>
<dbReference type="Gene3D" id="2.70.98.70">
    <property type="match status" value="1"/>
</dbReference>
<evidence type="ECO:0000313" key="4">
    <source>
        <dbReference type="Proteomes" id="UP000004947"/>
    </source>
</evidence>
<evidence type="ECO:0000313" key="3">
    <source>
        <dbReference type="EMBL" id="EDM26392.1"/>
    </source>
</evidence>
<feature type="chain" id="PRO_5002694631" evidence="1">
    <location>
        <begin position="20"/>
        <end position="1564"/>
    </location>
</feature>
<dbReference type="Pfam" id="PF13290">
    <property type="entry name" value="CHB_HEX_C_1"/>
    <property type="match status" value="1"/>
</dbReference>
<dbReference type="InterPro" id="IPR037524">
    <property type="entry name" value="PA14/GLEYA"/>
</dbReference>
<dbReference type="SUPFAM" id="SSF52266">
    <property type="entry name" value="SGNH hydrolase"/>
    <property type="match status" value="1"/>
</dbReference>
<dbReference type="SUPFAM" id="SSF48230">
    <property type="entry name" value="Chondroitin AC/alginate lyase"/>
    <property type="match status" value="1"/>
</dbReference>
<proteinExistence type="predicted"/>
<dbReference type="CDD" id="cd01834">
    <property type="entry name" value="SGNH_hydrolase_like_2"/>
    <property type="match status" value="1"/>
</dbReference>
<keyword evidence="4" id="KW-1185">Reference proteome</keyword>
<dbReference type="RefSeq" id="WP_007279878.1">
    <property type="nucleotide sequence ID" value="NZ_ABCK01000017.1"/>
</dbReference>
<feature type="signal peptide" evidence="1">
    <location>
        <begin position="1"/>
        <end position="19"/>
    </location>
</feature>
<dbReference type="PANTHER" id="PTHR30383">
    <property type="entry name" value="THIOESTERASE 1/PROTEASE 1/LYSOPHOSPHOLIPASE L1"/>
    <property type="match status" value="1"/>
</dbReference>
<dbReference type="STRING" id="313628.LNTAR_20012"/>
<dbReference type="eggNOG" id="COG2755">
    <property type="taxonomic scope" value="Bacteria"/>
</dbReference>
<dbReference type="eggNOG" id="COG1409">
    <property type="taxonomic scope" value="Bacteria"/>
</dbReference>
<dbReference type="OrthoDB" id="7335480at2"/>
<evidence type="ECO:0000259" key="2">
    <source>
        <dbReference type="PROSITE" id="PS51820"/>
    </source>
</evidence>
<feature type="domain" description="PA14" evidence="2">
    <location>
        <begin position="1385"/>
        <end position="1560"/>
    </location>
</feature>
<dbReference type="Gene3D" id="3.40.50.1110">
    <property type="entry name" value="SGNH hydrolase"/>
    <property type="match status" value="1"/>
</dbReference>
<dbReference type="InterPro" id="IPR008929">
    <property type="entry name" value="Chondroitin_lyas"/>
</dbReference>
<dbReference type="InterPro" id="IPR036514">
    <property type="entry name" value="SGNH_hydro_sf"/>
</dbReference>
<dbReference type="InterPro" id="IPR051532">
    <property type="entry name" value="Ester_Hydrolysis_Enzymes"/>
</dbReference>
<dbReference type="Gene3D" id="1.50.10.100">
    <property type="entry name" value="Chondroitin AC/alginate lyase"/>
    <property type="match status" value="1"/>
</dbReference>
<organism evidence="3 4">
    <name type="scientific">Lentisphaera araneosa HTCC2155</name>
    <dbReference type="NCBI Taxonomy" id="313628"/>
    <lineage>
        <taxon>Bacteria</taxon>
        <taxon>Pseudomonadati</taxon>
        <taxon>Lentisphaerota</taxon>
        <taxon>Lentisphaeria</taxon>
        <taxon>Lentisphaerales</taxon>
        <taxon>Lentisphaeraceae</taxon>
        <taxon>Lentisphaera</taxon>
    </lineage>
</organism>
<dbReference type="PANTHER" id="PTHR30383:SF5">
    <property type="entry name" value="SGNH HYDROLASE-TYPE ESTERASE DOMAIN-CONTAINING PROTEIN"/>
    <property type="match status" value="1"/>
</dbReference>
<dbReference type="PROSITE" id="PS51820">
    <property type="entry name" value="PA14"/>
    <property type="match status" value="1"/>
</dbReference>
<comment type="caution">
    <text evidence="3">The sequence shown here is derived from an EMBL/GenBank/DDBJ whole genome shotgun (WGS) entry which is preliminary data.</text>
</comment>
<protein>
    <submittedName>
        <fullName evidence="3">Lipolytic enzyme, G-D-S-L</fullName>
    </submittedName>
</protein>
<dbReference type="GO" id="GO:0004622">
    <property type="term" value="F:phosphatidylcholine lysophospholipase activity"/>
    <property type="evidence" value="ECO:0007669"/>
    <property type="project" value="TreeGrafter"/>
</dbReference>